<dbReference type="EMBL" id="REGN01000640">
    <property type="protein sequence ID" value="RNA40466.1"/>
    <property type="molecule type" value="Genomic_DNA"/>
</dbReference>
<protein>
    <submittedName>
        <fullName evidence="2">Uncharacterized protein</fullName>
    </submittedName>
</protein>
<evidence type="ECO:0000256" key="1">
    <source>
        <dbReference type="SAM" id="Phobius"/>
    </source>
</evidence>
<feature type="transmembrane region" description="Helical" evidence="1">
    <location>
        <begin position="53"/>
        <end position="71"/>
    </location>
</feature>
<keyword evidence="3" id="KW-1185">Reference proteome</keyword>
<reference evidence="2 3" key="1">
    <citation type="journal article" date="2018" name="Sci. Rep.">
        <title>Genomic signatures of local adaptation to the degree of environmental predictability in rotifers.</title>
        <authorList>
            <person name="Franch-Gras L."/>
            <person name="Hahn C."/>
            <person name="Garcia-Roger E.M."/>
            <person name="Carmona M.J."/>
            <person name="Serra M."/>
            <person name="Gomez A."/>
        </authorList>
    </citation>
    <scope>NUCLEOTIDE SEQUENCE [LARGE SCALE GENOMIC DNA]</scope>
    <source>
        <strain evidence="2">HYR1</strain>
    </source>
</reference>
<comment type="caution">
    <text evidence="2">The sequence shown here is derived from an EMBL/GenBank/DDBJ whole genome shotgun (WGS) entry which is preliminary data.</text>
</comment>
<proteinExistence type="predicted"/>
<dbReference type="AlphaFoldDB" id="A0A3M7SXJ4"/>
<feature type="transmembrane region" description="Helical" evidence="1">
    <location>
        <begin position="77"/>
        <end position="93"/>
    </location>
</feature>
<sequence>MKDTNRISEIEKNFDKLRSFFENENSKISNKFLKKSKQIVNQIESDTWFRRNIWNFITVSLIILAIVLYNWDYFKFYILYILRLVILLASYFYDFTQFYQNNCLVSNPNFVPRTRFDPKVCRFACGKSNGKKILKTYENEKIKKLFDKIVYESDVPVIINNEMNNWKLSKMQLKDITELFNNPQDPILQQHLCYFDHTIQEMFETKILTLEKTQYLSNFSVMWENCGKSTSKKIRKLIQRPSFLPNNLELVPNSWFFVSKNNTIDSLNIPASLRISLFCQISGKSKIKIIPVHECKQYCPSKSIFIKQGQILVYSDLWNVEFKSVAQEENIVLGLLAQ</sequence>
<evidence type="ECO:0000313" key="2">
    <source>
        <dbReference type="EMBL" id="RNA40466.1"/>
    </source>
</evidence>
<evidence type="ECO:0000313" key="3">
    <source>
        <dbReference type="Proteomes" id="UP000276133"/>
    </source>
</evidence>
<dbReference type="OrthoDB" id="10059103at2759"/>
<organism evidence="2 3">
    <name type="scientific">Brachionus plicatilis</name>
    <name type="common">Marine rotifer</name>
    <name type="synonym">Brachionus muelleri</name>
    <dbReference type="NCBI Taxonomy" id="10195"/>
    <lineage>
        <taxon>Eukaryota</taxon>
        <taxon>Metazoa</taxon>
        <taxon>Spiralia</taxon>
        <taxon>Gnathifera</taxon>
        <taxon>Rotifera</taxon>
        <taxon>Eurotatoria</taxon>
        <taxon>Monogononta</taxon>
        <taxon>Pseudotrocha</taxon>
        <taxon>Ploima</taxon>
        <taxon>Brachionidae</taxon>
        <taxon>Brachionus</taxon>
    </lineage>
</organism>
<dbReference type="Proteomes" id="UP000276133">
    <property type="component" value="Unassembled WGS sequence"/>
</dbReference>
<dbReference type="STRING" id="10195.A0A3M7SXJ4"/>
<keyword evidence="1" id="KW-1133">Transmembrane helix</keyword>
<keyword evidence="1" id="KW-0812">Transmembrane</keyword>
<gene>
    <name evidence="2" type="ORF">BpHYR1_036968</name>
</gene>
<keyword evidence="1" id="KW-0472">Membrane</keyword>
<name>A0A3M7SXJ4_BRAPC</name>
<accession>A0A3M7SXJ4</accession>